<feature type="coiled-coil region" evidence="1">
    <location>
        <begin position="1039"/>
        <end position="1152"/>
    </location>
</feature>
<evidence type="ECO:0000313" key="3">
    <source>
        <dbReference type="EMBL" id="KAK6329938.1"/>
    </source>
</evidence>
<evidence type="ECO:0000313" key="4">
    <source>
        <dbReference type="Proteomes" id="UP001313282"/>
    </source>
</evidence>
<keyword evidence="1" id="KW-0175">Coiled coil</keyword>
<proteinExistence type="predicted"/>
<comment type="caution">
    <text evidence="3">The sequence shown here is derived from an EMBL/GenBank/DDBJ whole genome shotgun (WGS) entry which is preliminary data.</text>
</comment>
<keyword evidence="4" id="KW-1185">Reference proteome</keyword>
<feature type="region of interest" description="Disordered" evidence="2">
    <location>
        <begin position="1"/>
        <end position="40"/>
    </location>
</feature>
<feature type="compositionally biased region" description="Basic and acidic residues" evidence="2">
    <location>
        <begin position="1"/>
        <end position="29"/>
    </location>
</feature>
<dbReference type="Gene3D" id="3.30.930.10">
    <property type="entry name" value="Bira Bifunctional Protein, Domain 2"/>
    <property type="match status" value="1"/>
</dbReference>
<reference evidence="3 4" key="1">
    <citation type="submission" date="2019-10" db="EMBL/GenBank/DDBJ databases">
        <authorList>
            <person name="Palmer J.M."/>
        </authorList>
    </citation>
    <scope>NUCLEOTIDE SEQUENCE [LARGE SCALE GENOMIC DNA]</scope>
    <source>
        <strain evidence="3 4">TWF718</strain>
    </source>
</reference>
<dbReference type="InterPro" id="IPR045864">
    <property type="entry name" value="aa-tRNA-synth_II/BPL/LPL"/>
</dbReference>
<evidence type="ECO:0000256" key="1">
    <source>
        <dbReference type="SAM" id="Coils"/>
    </source>
</evidence>
<sequence>MASEKRKRESSPPFELDPRPAFKHERSESPDDIYGPDQKRLRQAFGTPTCQRDAAFLDVNSNDLYNIPSTEKRKPPKSIIINGTELRNVTFVTINSHGNIVPVTQGGQDDLGAPDPTASLPNYPKKTEGQQPSEVPAQKTDRYALAGDISLFGLIPAKMHIYQGSATADFPFSEAVYLQEAAFSLGTLLPDLQGSPIDVISLQKPYFTYSEHMFGLQNPPGLRFEVDMVFQGALQPISDIFRDFFGQVRPALHVSTYLGRYRSWVHPMLPMNLTFRGSLDHCSVKIADILEFTTIGVEISTYKQTMQDGTSSWNLGYGFFGKLNLTVPGSIVPLKVEYLLREYSGTFMLFLELTDDEWVDVFGIKGLNLNLVQFSAQFGNLNAKANIELMVEAAFQLKNTSVVLTGFYSKEEYYLEAFVGNLTLQEVGELFNKITGCDLDVFDHDVVFNGLTLRISNKGLTLSGDVTINQHSSAYGLIRIAGDGLEISGGLGDITVGELAIHSAQFDVFIGTKAKDATSRSTKFAICGDVSIAGIDLKVGLYTETTNGKSYWTVYGEAQGDLSTSRLCKELKGTFLDIKFKSLALIASNKDEPDGSYNVFKYPVKKGIQFCATIDSIPELDQVLRGSVSGLMLRAAYSNGKFSLGIILPTARAITFSDTVYSGPFELEIETGSDVKLLFKSELFVVVDSQPDPLRLAFGLKAGPVGASAYAQMVNEWINPFDIGKNVKIGGIAVEFGIVYATFFTTGTPSEIGFAGMLAIGDKMAKVAMKISQNPKEQLLAAKVQNLGVKDIVKFASTICDKEFPEPDNFLVFTDVDLYLSTGTTIGITEYPRGASFKGAMEIFGKKALIDCSIGETVKVFATIEHFELGPLKVTGATKPDPVLDLEISPSKQHVFIDGQIELWGATGALHLEIDTFPKTQFQFWFEMKLSDLFLLRLKAELVGEVNFKDFKTLKDADFSVYALMEQHVVEYILKQLEMQIDHAKQTVTEGFEALRKEFDQAEAEFKQGVEAAQKVLEEHRKAWHAKSEAVHRSFDDAKRQATETRKRLQGEVDEAQRKWRQLIADAVRELEQGRNDAAAAIKSAERDLEVAQRDSDESIRSAINEVQRVKDEFNNSFGSVIAQVESAERDVQSAQREVDSLDNDIRHVDREMDDSPWWDQPGLAIKKAGIVAAQLAATGGLQVARGALFAAEGILQSERFLISEGAIGIAEGALYTTREVKRAALNVAKEALDEVNDVQNGIVRGMEEALHAAEHASDELRVFELAKGALEEGERFAQGLINTAQEGVDALNKCVEFVAFEASNQALEFTKNNTSQLNLARQAANLAEGAAEWGLNVGKWLAQNSGKLIDIQMVEFSGSIKGLVGGGPPLKVVIGGILLGDHFQIELTWQSEFNLEKFIKALFEKIWEILKQAALSLDL</sequence>
<feature type="region of interest" description="Disordered" evidence="2">
    <location>
        <begin position="103"/>
        <end position="137"/>
    </location>
</feature>
<gene>
    <name evidence="3" type="ORF">TWF718_003365</name>
</gene>
<accession>A0AAN8R7U1</accession>
<protein>
    <submittedName>
        <fullName evidence="3">Uncharacterized protein</fullName>
    </submittedName>
</protein>
<evidence type="ECO:0000256" key="2">
    <source>
        <dbReference type="SAM" id="MobiDB-lite"/>
    </source>
</evidence>
<dbReference type="Proteomes" id="UP001313282">
    <property type="component" value="Unassembled WGS sequence"/>
</dbReference>
<name>A0AAN8R7U1_9PEZI</name>
<organism evidence="3 4">
    <name type="scientific">Orbilia javanica</name>
    <dbReference type="NCBI Taxonomy" id="47235"/>
    <lineage>
        <taxon>Eukaryota</taxon>
        <taxon>Fungi</taxon>
        <taxon>Dikarya</taxon>
        <taxon>Ascomycota</taxon>
        <taxon>Pezizomycotina</taxon>
        <taxon>Orbiliomycetes</taxon>
        <taxon>Orbiliales</taxon>
        <taxon>Orbiliaceae</taxon>
        <taxon>Orbilia</taxon>
    </lineage>
</organism>
<dbReference type="EMBL" id="JAVHNR010000012">
    <property type="protein sequence ID" value="KAK6329938.1"/>
    <property type="molecule type" value="Genomic_DNA"/>
</dbReference>